<evidence type="ECO:0000256" key="12">
    <source>
        <dbReference type="ARBA" id="ARBA00042730"/>
    </source>
</evidence>
<dbReference type="Gene3D" id="3.30.429.10">
    <property type="entry name" value="Macrophage Migration Inhibitory Factor"/>
    <property type="match status" value="1"/>
</dbReference>
<evidence type="ECO:0000256" key="7">
    <source>
        <dbReference type="ARBA" id="ARBA00036823"/>
    </source>
</evidence>
<comment type="similarity">
    <text evidence="2">Belongs to the MIF family.</text>
</comment>
<keyword evidence="3" id="KW-0202">Cytokine</keyword>
<dbReference type="EC" id="5.3.2.1" evidence="9"/>
<dbReference type="GO" id="GO:0004167">
    <property type="term" value="F:dopachrome isomerase activity"/>
    <property type="evidence" value="ECO:0007669"/>
    <property type="project" value="UniProtKB-EC"/>
</dbReference>
<dbReference type="PANTHER" id="PTHR11954">
    <property type="entry name" value="D-DOPACHROME DECARBOXYLASE"/>
    <property type="match status" value="1"/>
</dbReference>
<dbReference type="Pfam" id="PF01187">
    <property type="entry name" value="MIF"/>
    <property type="match status" value="1"/>
</dbReference>
<evidence type="ECO:0000256" key="11">
    <source>
        <dbReference type="ARBA" id="ARBA00041912"/>
    </source>
</evidence>
<dbReference type="PANTHER" id="PTHR11954:SF6">
    <property type="entry name" value="MACROPHAGE MIGRATION INHIBITORY FACTOR"/>
    <property type="match status" value="1"/>
</dbReference>
<evidence type="ECO:0000256" key="3">
    <source>
        <dbReference type="ARBA" id="ARBA00022514"/>
    </source>
</evidence>
<evidence type="ECO:0000256" key="1">
    <source>
        <dbReference type="ARBA" id="ARBA00004613"/>
    </source>
</evidence>
<keyword evidence="13" id="KW-1133">Transmembrane helix</keyword>
<evidence type="ECO:0000256" key="8">
    <source>
        <dbReference type="ARBA" id="ARBA00038932"/>
    </source>
</evidence>
<keyword evidence="4" id="KW-0964">Secreted</keyword>
<comment type="subcellular location">
    <subcellularLocation>
        <location evidence="1">Secreted</location>
    </subcellularLocation>
</comment>
<dbReference type="InterPro" id="IPR014347">
    <property type="entry name" value="Tautomerase/MIF_sf"/>
</dbReference>
<dbReference type="EMBL" id="HBEM01030679">
    <property type="protein sequence ID" value="CAD8461931.1"/>
    <property type="molecule type" value="Transcribed_RNA"/>
</dbReference>
<organism evidence="14">
    <name type="scientific">Amorphochlora amoebiformis</name>
    <dbReference type="NCBI Taxonomy" id="1561963"/>
    <lineage>
        <taxon>Eukaryota</taxon>
        <taxon>Sar</taxon>
        <taxon>Rhizaria</taxon>
        <taxon>Cercozoa</taxon>
        <taxon>Chlorarachniophyceae</taxon>
        <taxon>Amorphochlora</taxon>
    </lineage>
</organism>
<gene>
    <name evidence="14" type="ORF">LAMO00422_LOCUS20891</name>
</gene>
<evidence type="ECO:0000256" key="10">
    <source>
        <dbReference type="ARBA" id="ARBA00041631"/>
    </source>
</evidence>
<evidence type="ECO:0000256" key="2">
    <source>
        <dbReference type="ARBA" id="ARBA00005851"/>
    </source>
</evidence>
<comment type="catalytic activity">
    <reaction evidence="7">
        <text>L-dopachrome = 5,6-dihydroxyindole-2-carboxylate</text>
        <dbReference type="Rhea" id="RHEA:13041"/>
        <dbReference type="ChEBI" id="CHEBI:16875"/>
        <dbReference type="ChEBI" id="CHEBI:57509"/>
        <dbReference type="EC" id="5.3.3.12"/>
    </reaction>
</comment>
<dbReference type="SUPFAM" id="SSF55331">
    <property type="entry name" value="Tautomerase/MIF"/>
    <property type="match status" value="1"/>
</dbReference>
<evidence type="ECO:0000256" key="5">
    <source>
        <dbReference type="ARBA" id="ARBA00023235"/>
    </source>
</evidence>
<reference evidence="14" key="1">
    <citation type="submission" date="2021-01" db="EMBL/GenBank/DDBJ databases">
        <authorList>
            <person name="Corre E."/>
            <person name="Pelletier E."/>
            <person name="Niang G."/>
            <person name="Scheremetjew M."/>
            <person name="Finn R."/>
            <person name="Kale V."/>
            <person name="Holt S."/>
            <person name="Cochrane G."/>
            <person name="Meng A."/>
            <person name="Brown T."/>
            <person name="Cohen L."/>
        </authorList>
    </citation>
    <scope>NUCLEOTIDE SEQUENCE</scope>
    <source>
        <strain evidence="14">CCMP2058</strain>
    </source>
</reference>
<dbReference type="EC" id="5.3.3.12" evidence="8"/>
<dbReference type="GO" id="GO:0050178">
    <property type="term" value="F:phenylpyruvate tautomerase activity"/>
    <property type="evidence" value="ECO:0007669"/>
    <property type="project" value="UniProtKB-EC"/>
</dbReference>
<evidence type="ECO:0000256" key="9">
    <source>
        <dbReference type="ARBA" id="ARBA00039086"/>
    </source>
</evidence>
<proteinExistence type="inferred from homology"/>
<dbReference type="AlphaFoldDB" id="A0A7S0DR42"/>
<accession>A0A7S0DR42</accession>
<keyword evidence="13" id="KW-0472">Membrane</keyword>
<evidence type="ECO:0000313" key="14">
    <source>
        <dbReference type="EMBL" id="CAD8461931.1"/>
    </source>
</evidence>
<feature type="transmembrane region" description="Helical" evidence="13">
    <location>
        <begin position="151"/>
        <end position="170"/>
    </location>
</feature>
<keyword evidence="13" id="KW-0812">Transmembrane</keyword>
<feature type="transmembrane region" description="Helical" evidence="13">
    <location>
        <begin position="176"/>
        <end position="195"/>
    </location>
</feature>
<sequence length="217" mass="23762">MPTVTIHTNASLLNDDKKAILSKASDFLSSAAKVPREYVHITIIDGLTMSFAADVSKTAQVVVLTCPGQLQHNTRQQIAVDWCDLLDKYGILPSRVQVAFPTLGLSQLAIGGLLLNKPVGKKTGRENGVDEYGEITFEAGIGKQLQNLEMAPMFVMFLCLMTGFILQNLVLAPQEVVFGGAFGVFFIGLLIIGILRKRKLKARKAKMLAQMEKKKNK</sequence>
<keyword evidence="5" id="KW-0413">Isomerase</keyword>
<evidence type="ECO:0000256" key="6">
    <source>
        <dbReference type="ARBA" id="ARBA00036735"/>
    </source>
</evidence>
<dbReference type="InterPro" id="IPR001398">
    <property type="entry name" value="Macrophage_inhib_fac"/>
</dbReference>
<evidence type="ECO:0000256" key="13">
    <source>
        <dbReference type="SAM" id="Phobius"/>
    </source>
</evidence>
<dbReference type="GO" id="GO:0005125">
    <property type="term" value="F:cytokine activity"/>
    <property type="evidence" value="ECO:0007669"/>
    <property type="project" value="UniProtKB-KW"/>
</dbReference>
<comment type="catalytic activity">
    <reaction evidence="6">
        <text>3-phenylpyruvate = enol-phenylpyruvate</text>
        <dbReference type="Rhea" id="RHEA:17097"/>
        <dbReference type="ChEBI" id="CHEBI:16815"/>
        <dbReference type="ChEBI" id="CHEBI:18005"/>
        <dbReference type="EC" id="5.3.2.1"/>
    </reaction>
</comment>
<protein>
    <recommendedName>
        <fullName evidence="12">L-dopachrome isomerase</fullName>
        <ecNumber evidence="9">5.3.2.1</ecNumber>
        <ecNumber evidence="8">5.3.3.12</ecNumber>
    </recommendedName>
    <alternativeName>
        <fullName evidence="10">L-dopachrome tautomerase</fullName>
    </alternativeName>
    <alternativeName>
        <fullName evidence="11">Phenylpyruvate tautomerase</fullName>
    </alternativeName>
</protein>
<name>A0A7S0DR42_9EUKA</name>
<dbReference type="GO" id="GO:0005615">
    <property type="term" value="C:extracellular space"/>
    <property type="evidence" value="ECO:0007669"/>
    <property type="project" value="UniProtKB-KW"/>
</dbReference>
<evidence type="ECO:0000256" key="4">
    <source>
        <dbReference type="ARBA" id="ARBA00022525"/>
    </source>
</evidence>